<dbReference type="InterPro" id="IPR032799">
    <property type="entry name" value="TAXi_C"/>
</dbReference>
<evidence type="ECO:0000256" key="4">
    <source>
        <dbReference type="SAM" id="Phobius"/>
    </source>
</evidence>
<dbReference type="Proteomes" id="UP000631114">
    <property type="component" value="Unassembled WGS sequence"/>
</dbReference>
<evidence type="ECO:0000256" key="1">
    <source>
        <dbReference type="ARBA" id="ARBA00007447"/>
    </source>
</evidence>
<dbReference type="EMBL" id="JADFTS010000006">
    <property type="protein sequence ID" value="KAF9600369.1"/>
    <property type="molecule type" value="Genomic_DNA"/>
</dbReference>
<organism evidence="7 8">
    <name type="scientific">Coptis chinensis</name>
    <dbReference type="NCBI Taxonomy" id="261450"/>
    <lineage>
        <taxon>Eukaryota</taxon>
        <taxon>Viridiplantae</taxon>
        <taxon>Streptophyta</taxon>
        <taxon>Embryophyta</taxon>
        <taxon>Tracheophyta</taxon>
        <taxon>Spermatophyta</taxon>
        <taxon>Magnoliopsida</taxon>
        <taxon>Ranunculales</taxon>
        <taxon>Ranunculaceae</taxon>
        <taxon>Coptidoideae</taxon>
        <taxon>Coptis</taxon>
    </lineage>
</organism>
<evidence type="ECO:0000256" key="2">
    <source>
        <dbReference type="ARBA" id="ARBA00022670"/>
    </source>
</evidence>
<dbReference type="Pfam" id="PF14541">
    <property type="entry name" value="TAXi_C"/>
    <property type="match status" value="1"/>
</dbReference>
<keyword evidence="4" id="KW-0472">Membrane</keyword>
<name>A0A835LR29_9MAGN</name>
<accession>A0A835LR29</accession>
<dbReference type="InterPro" id="IPR021109">
    <property type="entry name" value="Peptidase_aspartic_dom_sf"/>
</dbReference>
<keyword evidence="4" id="KW-1133">Transmembrane helix</keyword>
<protein>
    <recommendedName>
        <fullName evidence="9">Peptidase A1 domain-containing protein</fullName>
    </recommendedName>
</protein>
<dbReference type="GO" id="GO:0005576">
    <property type="term" value="C:extracellular region"/>
    <property type="evidence" value="ECO:0007669"/>
    <property type="project" value="TreeGrafter"/>
</dbReference>
<evidence type="ECO:0000259" key="6">
    <source>
        <dbReference type="Pfam" id="PF14543"/>
    </source>
</evidence>
<dbReference type="PANTHER" id="PTHR47967">
    <property type="entry name" value="OS07G0603500 PROTEIN-RELATED"/>
    <property type="match status" value="1"/>
</dbReference>
<sequence length="468" mass="53069">MTYGGGSSSVGDIAQDTLSFNKEIDGYFTRSLVFGCGHRNEYTSSYKEKVPGIIGLNRAPESIVMQMFVKKFAYCLPYYNVAYGDGYIKFSEAASIPGLKTPLLSIKNSDMYFLDLEGISVDYSRLPIPEGTFSVKGKDNETGGFLIDSGKSFTVLNETAFYIMRYELARKINRQTVDDPDKVFQLCYKGAYFPSHSITLHFKDANLQLSKWNTWITLDDADMVCLAMFPTEATTYSYQASHFFFRAREQFWLQFWFDKEEWEAKLLQATMVSVTVEEARKSRFLRKNILGQRLNKRKINLVRNQFSRKWTMPSFPSSNNSVPAVCVYSHTIVHVDVHMQASTFGNNQANDVGGYSQSGESTSVELRDLVDIRWLKSALEAFRGGAWAVVVYGLSDVGLGHWCILCWKLENRTGIVKHILYIMIKPVAMVFWVLYGLNDFVLCLSGLMMMGIGSIQIANNINTKGRNV</sequence>
<keyword evidence="8" id="KW-1185">Reference proteome</keyword>
<gene>
    <name evidence="7" type="ORF">IFM89_008604</name>
</gene>
<dbReference type="SUPFAM" id="SSF50630">
    <property type="entry name" value="Acid proteases"/>
    <property type="match status" value="1"/>
</dbReference>
<dbReference type="GO" id="GO:0008233">
    <property type="term" value="F:peptidase activity"/>
    <property type="evidence" value="ECO:0007669"/>
    <property type="project" value="UniProtKB-KW"/>
</dbReference>
<keyword evidence="3" id="KW-0378">Hydrolase</keyword>
<dbReference type="GO" id="GO:0006508">
    <property type="term" value="P:proteolysis"/>
    <property type="evidence" value="ECO:0007669"/>
    <property type="project" value="UniProtKB-KW"/>
</dbReference>
<feature type="transmembrane region" description="Helical" evidence="4">
    <location>
        <begin position="419"/>
        <end position="435"/>
    </location>
</feature>
<keyword evidence="2" id="KW-0645">Protease</keyword>
<evidence type="ECO:0000313" key="8">
    <source>
        <dbReference type="Proteomes" id="UP000631114"/>
    </source>
</evidence>
<dbReference type="PANTHER" id="PTHR47967:SF128">
    <property type="entry name" value="ASPARTIC PROTEINASE CDR1-LIKE"/>
    <property type="match status" value="1"/>
</dbReference>
<feature type="transmembrane region" description="Helical" evidence="4">
    <location>
        <begin position="441"/>
        <end position="461"/>
    </location>
</feature>
<keyword evidence="4" id="KW-0812">Transmembrane</keyword>
<evidence type="ECO:0000313" key="7">
    <source>
        <dbReference type="EMBL" id="KAF9600369.1"/>
    </source>
</evidence>
<evidence type="ECO:0008006" key="9">
    <source>
        <dbReference type="Google" id="ProtNLM"/>
    </source>
</evidence>
<evidence type="ECO:0000256" key="3">
    <source>
        <dbReference type="ARBA" id="ARBA00022801"/>
    </source>
</evidence>
<proteinExistence type="inferred from homology"/>
<dbReference type="Gene3D" id="2.40.70.10">
    <property type="entry name" value="Acid Proteases"/>
    <property type="match status" value="2"/>
</dbReference>
<comment type="caution">
    <text evidence="7">The sequence shown here is derived from an EMBL/GenBank/DDBJ whole genome shotgun (WGS) entry which is preliminary data.</text>
</comment>
<dbReference type="OrthoDB" id="1739127at2759"/>
<feature type="transmembrane region" description="Helical" evidence="4">
    <location>
        <begin position="385"/>
        <end position="407"/>
    </location>
</feature>
<dbReference type="AlphaFoldDB" id="A0A835LR29"/>
<feature type="domain" description="Xylanase inhibitor C-terminal" evidence="5">
    <location>
        <begin position="112"/>
        <end position="232"/>
    </location>
</feature>
<dbReference type="InterPro" id="IPR051708">
    <property type="entry name" value="Plant_Aspart_Prot_A1"/>
</dbReference>
<dbReference type="InterPro" id="IPR032861">
    <property type="entry name" value="TAXi_N"/>
</dbReference>
<reference evidence="7 8" key="1">
    <citation type="submission" date="2020-10" db="EMBL/GenBank/DDBJ databases">
        <title>The Coptis chinensis genome and diversification of protoberbering-type alkaloids.</title>
        <authorList>
            <person name="Wang B."/>
            <person name="Shu S."/>
            <person name="Song C."/>
            <person name="Liu Y."/>
        </authorList>
    </citation>
    <scope>NUCLEOTIDE SEQUENCE [LARGE SCALE GENOMIC DNA]</scope>
    <source>
        <strain evidence="7">HL-2020</strain>
        <tissue evidence="7">Leaf</tissue>
    </source>
</reference>
<comment type="similarity">
    <text evidence="1">Belongs to the peptidase A1 family.</text>
</comment>
<dbReference type="Pfam" id="PF14543">
    <property type="entry name" value="TAXi_N"/>
    <property type="match status" value="1"/>
</dbReference>
<evidence type="ECO:0000259" key="5">
    <source>
        <dbReference type="Pfam" id="PF14541"/>
    </source>
</evidence>
<feature type="domain" description="Xylanase inhibitor N-terminal" evidence="6">
    <location>
        <begin position="2"/>
        <end position="89"/>
    </location>
</feature>